<feature type="region of interest" description="Disordered" evidence="1">
    <location>
        <begin position="1"/>
        <end position="144"/>
    </location>
</feature>
<dbReference type="KEGG" id="elk:111161218"/>
<dbReference type="Proteomes" id="UP000248482">
    <property type="component" value="Unplaced"/>
</dbReference>
<proteinExistence type="predicted"/>
<feature type="compositionally biased region" description="Low complexity" evidence="1">
    <location>
        <begin position="33"/>
        <end position="42"/>
    </location>
</feature>
<feature type="compositionally biased region" description="Pro residues" evidence="1">
    <location>
        <begin position="23"/>
        <end position="32"/>
    </location>
</feature>
<sequence>MRGAPSPSGAARTGNREGAGAHPFPPGRPSKPPDAAAGAGRTRGVRPPPTRSACGPRAPREPAPSPARRERKATPKTPARETRRARGCPGAGTGPQSAQGCLRGGGEPPGTAPVWDRSGGAPEGGSPGWKKPGLWGPCSCPRSR</sequence>
<evidence type="ECO:0000256" key="1">
    <source>
        <dbReference type="SAM" id="MobiDB-lite"/>
    </source>
</evidence>
<organism evidence="2 3">
    <name type="scientific">Enhydra lutris kenyoni</name>
    <name type="common">northern sea otter</name>
    <dbReference type="NCBI Taxonomy" id="391180"/>
    <lineage>
        <taxon>Eukaryota</taxon>
        <taxon>Metazoa</taxon>
        <taxon>Chordata</taxon>
        <taxon>Craniata</taxon>
        <taxon>Vertebrata</taxon>
        <taxon>Euteleostomi</taxon>
        <taxon>Mammalia</taxon>
        <taxon>Eutheria</taxon>
        <taxon>Laurasiatheria</taxon>
        <taxon>Carnivora</taxon>
        <taxon>Caniformia</taxon>
        <taxon>Musteloidea</taxon>
        <taxon>Mustelidae</taxon>
        <taxon>Lutrinae</taxon>
        <taxon>Enhydra</taxon>
    </lineage>
</organism>
<evidence type="ECO:0000313" key="2">
    <source>
        <dbReference type="Proteomes" id="UP000248482"/>
    </source>
</evidence>
<keyword evidence="2" id="KW-1185">Reference proteome</keyword>
<protein>
    <submittedName>
        <fullName evidence="3">Cuticle collagen 7-like</fullName>
    </submittedName>
</protein>
<name>A0A2Y9LFX7_ENHLU</name>
<gene>
    <name evidence="3" type="primary">LOC111161218</name>
</gene>
<dbReference type="AlphaFoldDB" id="A0A2Y9LFX7"/>
<dbReference type="GeneID" id="111161218"/>
<reference evidence="3" key="1">
    <citation type="submission" date="2025-08" db="UniProtKB">
        <authorList>
            <consortium name="RefSeq"/>
        </authorList>
    </citation>
    <scope>IDENTIFICATION</scope>
    <source>
        <tissue evidence="3">Blood</tissue>
    </source>
</reference>
<accession>A0A2Y9LFX7</accession>
<dbReference type="RefSeq" id="XP_022380515.1">
    <property type="nucleotide sequence ID" value="XM_022524807.1"/>
</dbReference>
<evidence type="ECO:0000313" key="3">
    <source>
        <dbReference type="RefSeq" id="XP_022380515.1"/>
    </source>
</evidence>